<dbReference type="GeneID" id="111114647"/>
<feature type="region of interest" description="Disordered" evidence="4">
    <location>
        <begin position="502"/>
        <end position="721"/>
    </location>
</feature>
<evidence type="ECO:0000256" key="4">
    <source>
        <dbReference type="SAM" id="MobiDB-lite"/>
    </source>
</evidence>
<dbReference type="InterPro" id="IPR036770">
    <property type="entry name" value="Ankyrin_rpt-contain_sf"/>
</dbReference>
<feature type="domain" description="DZIP3-like HEPN" evidence="6">
    <location>
        <begin position="799"/>
        <end position="915"/>
    </location>
</feature>
<evidence type="ECO:0000313" key="8">
    <source>
        <dbReference type="Proteomes" id="UP000694844"/>
    </source>
</evidence>
<evidence type="ECO:0000256" key="5">
    <source>
        <dbReference type="SAM" id="Phobius"/>
    </source>
</evidence>
<feature type="repeat" description="ANK" evidence="3">
    <location>
        <begin position="2032"/>
        <end position="2064"/>
    </location>
</feature>
<proteinExistence type="predicted"/>
<gene>
    <name evidence="9 10" type="primary">LOC111114647</name>
</gene>
<feature type="repeat" description="ANK" evidence="3">
    <location>
        <begin position="1801"/>
        <end position="1833"/>
    </location>
</feature>
<feature type="repeat" description="ANK" evidence="3">
    <location>
        <begin position="1933"/>
        <end position="1965"/>
    </location>
</feature>
<dbReference type="Pfam" id="PF18738">
    <property type="entry name" value="HEPN_DZIP3"/>
    <property type="match status" value="1"/>
</dbReference>
<feature type="repeat" description="ANK" evidence="3">
    <location>
        <begin position="2230"/>
        <end position="2262"/>
    </location>
</feature>
<feature type="repeat" description="ANK" evidence="3">
    <location>
        <begin position="2296"/>
        <end position="2328"/>
    </location>
</feature>
<dbReference type="InterPro" id="IPR049050">
    <property type="entry name" value="nSTAND3"/>
</dbReference>
<keyword evidence="5" id="KW-0472">Membrane</keyword>
<evidence type="ECO:0000256" key="2">
    <source>
        <dbReference type="ARBA" id="ARBA00023043"/>
    </source>
</evidence>
<feature type="repeat" description="ANK" evidence="3">
    <location>
        <begin position="2131"/>
        <end position="2163"/>
    </location>
</feature>
<dbReference type="KEGG" id="cvn:111114647"/>
<feature type="compositionally biased region" description="Basic and acidic residues" evidence="4">
    <location>
        <begin position="556"/>
        <end position="566"/>
    </location>
</feature>
<feature type="compositionally biased region" description="Basic and acidic residues" evidence="4">
    <location>
        <begin position="580"/>
        <end position="603"/>
    </location>
</feature>
<feature type="compositionally biased region" description="Basic and acidic residues" evidence="4">
    <location>
        <begin position="695"/>
        <end position="709"/>
    </location>
</feature>
<reference evidence="9 10" key="1">
    <citation type="submission" date="2025-04" db="UniProtKB">
        <authorList>
            <consortium name="RefSeq"/>
        </authorList>
    </citation>
    <scope>IDENTIFICATION</scope>
    <source>
        <tissue evidence="9 10">Whole sample</tissue>
    </source>
</reference>
<name>A0A8B8BZD8_CRAVI</name>
<dbReference type="SUPFAM" id="SSF48403">
    <property type="entry name" value="Ankyrin repeat"/>
    <property type="match status" value="3"/>
</dbReference>
<feature type="compositionally biased region" description="Basic and acidic residues" evidence="4">
    <location>
        <begin position="535"/>
        <end position="549"/>
    </location>
</feature>
<feature type="repeat" description="ANK" evidence="3">
    <location>
        <begin position="1570"/>
        <end position="1602"/>
    </location>
</feature>
<feature type="compositionally biased region" description="Basic and acidic residues" evidence="4">
    <location>
        <begin position="615"/>
        <end position="647"/>
    </location>
</feature>
<keyword evidence="1" id="KW-0677">Repeat</keyword>
<evidence type="ECO:0000256" key="3">
    <source>
        <dbReference type="PROSITE-ProRule" id="PRU00023"/>
    </source>
</evidence>
<feature type="repeat" description="ANK" evidence="3">
    <location>
        <begin position="1867"/>
        <end position="1899"/>
    </location>
</feature>
<protein>
    <submittedName>
        <fullName evidence="9 10">Uncharacterized protein LOC111114647 isoform X1</fullName>
    </submittedName>
</protein>
<feature type="repeat" description="ANK" evidence="3">
    <location>
        <begin position="2065"/>
        <end position="2097"/>
    </location>
</feature>
<feature type="domain" description="Novel STAND NTPase 3" evidence="7">
    <location>
        <begin position="969"/>
        <end position="1133"/>
    </location>
</feature>
<keyword evidence="2 3" id="KW-0040">ANK repeat</keyword>
<feature type="repeat" description="ANK" evidence="3">
    <location>
        <begin position="2395"/>
        <end position="2427"/>
    </location>
</feature>
<evidence type="ECO:0000259" key="7">
    <source>
        <dbReference type="Pfam" id="PF20720"/>
    </source>
</evidence>
<feature type="repeat" description="ANK" evidence="3">
    <location>
        <begin position="1999"/>
        <end position="2031"/>
    </location>
</feature>
<feature type="repeat" description="ANK" evidence="3">
    <location>
        <begin position="2263"/>
        <end position="2295"/>
    </location>
</feature>
<feature type="repeat" description="ANK" evidence="3">
    <location>
        <begin position="1636"/>
        <end position="1668"/>
    </location>
</feature>
<feature type="repeat" description="ANK" evidence="3">
    <location>
        <begin position="1669"/>
        <end position="1701"/>
    </location>
</feature>
<evidence type="ECO:0000259" key="6">
    <source>
        <dbReference type="Pfam" id="PF18738"/>
    </source>
</evidence>
<feature type="repeat" description="ANK" evidence="3">
    <location>
        <begin position="1834"/>
        <end position="1866"/>
    </location>
</feature>
<dbReference type="RefSeq" id="XP_022308754.1">
    <property type="nucleotide sequence ID" value="XM_022453046.1"/>
</dbReference>
<feature type="compositionally biased region" description="Polar residues" evidence="4">
    <location>
        <begin position="648"/>
        <end position="659"/>
    </location>
</feature>
<accession>A0A8B8BZD8</accession>
<dbReference type="Proteomes" id="UP000694844">
    <property type="component" value="Chromosome 9"/>
</dbReference>
<dbReference type="RefSeq" id="XP_022308753.1">
    <property type="nucleotide sequence ID" value="XM_022453045.1"/>
</dbReference>
<feature type="repeat" description="ANK" evidence="3">
    <location>
        <begin position="1603"/>
        <end position="1635"/>
    </location>
</feature>
<feature type="compositionally biased region" description="Basic and acidic residues" evidence="4">
    <location>
        <begin position="660"/>
        <end position="683"/>
    </location>
</feature>
<evidence type="ECO:0000256" key="1">
    <source>
        <dbReference type="ARBA" id="ARBA00022737"/>
    </source>
</evidence>
<dbReference type="PROSITE" id="PS50088">
    <property type="entry name" value="ANK_REPEAT"/>
    <property type="match status" value="26"/>
</dbReference>
<dbReference type="PANTHER" id="PTHR24171">
    <property type="entry name" value="ANKYRIN REPEAT DOMAIN-CONTAINING PROTEIN 39-RELATED"/>
    <property type="match status" value="1"/>
</dbReference>
<feature type="repeat" description="ANK" evidence="3">
    <location>
        <begin position="2098"/>
        <end position="2130"/>
    </location>
</feature>
<keyword evidence="8" id="KW-1185">Reference proteome</keyword>
<dbReference type="PROSITE" id="PS50297">
    <property type="entry name" value="ANK_REP_REGION"/>
    <property type="match status" value="24"/>
</dbReference>
<dbReference type="Gene3D" id="1.25.40.20">
    <property type="entry name" value="Ankyrin repeat-containing domain"/>
    <property type="match status" value="11"/>
</dbReference>
<feature type="repeat" description="ANK" evidence="3">
    <location>
        <begin position="1900"/>
        <end position="1932"/>
    </location>
</feature>
<dbReference type="SMART" id="SM00248">
    <property type="entry name" value="ANK"/>
    <property type="match status" value="29"/>
</dbReference>
<feature type="repeat" description="ANK" evidence="3">
    <location>
        <begin position="1768"/>
        <end position="1800"/>
    </location>
</feature>
<feature type="repeat" description="ANK" evidence="3">
    <location>
        <begin position="1735"/>
        <end position="1767"/>
    </location>
</feature>
<dbReference type="InterPro" id="IPR041249">
    <property type="entry name" value="HEPN_DZIP3"/>
</dbReference>
<feature type="repeat" description="ANK" evidence="3">
    <location>
        <begin position="1702"/>
        <end position="1734"/>
    </location>
</feature>
<organism evidence="8 9">
    <name type="scientific">Crassostrea virginica</name>
    <name type="common">Eastern oyster</name>
    <dbReference type="NCBI Taxonomy" id="6565"/>
    <lineage>
        <taxon>Eukaryota</taxon>
        <taxon>Metazoa</taxon>
        <taxon>Spiralia</taxon>
        <taxon>Lophotrochozoa</taxon>
        <taxon>Mollusca</taxon>
        <taxon>Bivalvia</taxon>
        <taxon>Autobranchia</taxon>
        <taxon>Pteriomorphia</taxon>
        <taxon>Ostreida</taxon>
        <taxon>Ostreoidea</taxon>
        <taxon>Ostreidae</taxon>
        <taxon>Crassostrea</taxon>
    </lineage>
</organism>
<dbReference type="Pfam" id="PF12796">
    <property type="entry name" value="Ank_2"/>
    <property type="match status" value="7"/>
</dbReference>
<evidence type="ECO:0000313" key="9">
    <source>
        <dbReference type="RefSeq" id="XP_022308753.1"/>
    </source>
</evidence>
<dbReference type="OrthoDB" id="6284720at2759"/>
<feature type="repeat" description="ANK" evidence="3">
    <location>
        <begin position="2164"/>
        <end position="2196"/>
    </location>
</feature>
<feature type="compositionally biased region" description="Basic and acidic residues" evidence="4">
    <location>
        <begin position="502"/>
        <end position="525"/>
    </location>
</feature>
<dbReference type="PANTHER" id="PTHR24171:SF10">
    <property type="entry name" value="ANKYRIN REPEAT DOMAIN-CONTAINING PROTEIN 29-LIKE"/>
    <property type="match status" value="1"/>
</dbReference>
<dbReference type="Pfam" id="PF00023">
    <property type="entry name" value="Ank"/>
    <property type="match status" value="3"/>
</dbReference>
<feature type="repeat" description="ANK" evidence="3">
    <location>
        <begin position="2362"/>
        <end position="2394"/>
    </location>
</feature>
<sequence length="2456" mass="276166">MKVFMKTMEIRVVFLCMIYVTTGSVFQRVYECPAANNLTAWKKASLRFNCSEYSEHYTINVIRRKMLYHCLPSIFLNETIEFCGPNAAIETGKCPIYNYVFGATAATGRSCTNFTRGCPDPKHSPYHSSSFYKYNACWDINKEFRCFHAEPNCPQREDRRYTTIPRDAKTTPSTDKNTNRFRTISTEARTPFSAEEITNGWKAGTIVAVCIATCLTVVVIGILFYFLKYKRIPTESDDDAEERKAFIVKIHRATLDGRFNRFVKALNEAMSPDVLENIKIQLQERPENKSELASLGNPDEVLTYLDRTYQVFNNVYFLQGLFLAAQAPELYKICLDYAKTRENKIIFFEKQILETDHTKVQYFVNFPNVSSYSNSHVEAVQDTIATLLFANYDDVIVCGIKNGCVIVIFMIRNYLIPHLRVLFGSKEKILFQKMLKHRIFKVVVRDDIIYKGDWQIVVNKPNVVAKPAGHRETSMDAMFHCANVGNGVNTREAKERVQKISRYKELTQKNEPEAGFKGKPQKSEMEESVLIQDSIADRKTESQDKKSNQTDELDIEVERKFKEKKVNRSLAGDSNANRTMKSEHELNQKNEPEAEFKGKPKESEMEESVLIEDSIADRKTESQDKKSKQTDELDIEVERKPKEKEVNRSLTGDSNANRTMKSEHESNQKNKPEGEFKGKPRESEIEESVQIEDLIADRKTESQDEKSNQTDESDIEVERKLKEKKVNRSLAGDSNADKTMKSEHEFQGCSRGSLYCHIPKRATTTTKEDRNFMTVWLALDKPCTKLLQEVLRQHVPEKDIHKLLNDPANKRNIFPFLRKLKQETTLYPQTGVFNDSYADFDLSLLYVLIRNLTGIPNHTTGWGNVPDSLDNSIAANIERIRLLRNEYAHASTSHLSDKEFKKARKNIISCIHGIERTLRLNSTQFEDAVEEIFNAAKEQEDLRENVTKCQETAFEKAIFHQWQEEDAFFISTKAAENVREKVETNNLVIVTGYSGSGKSAIIQHIALKYRKNGWIVKPVYSFKEIHDTYKTENFEKGSHIFVFNDPIGKESYDEMSYNEWGRYREILNLLIKKAKLMLTCRRSIVSDKRAAGFFEQKLGEVGINEQKLVKIDINDDHYKLSTYEKKTMFNKYMPDAKPTQEEYSKMFENDMYFPLLCKLCRGDLMQNRNIADVFKEPVNVLEREIKAYKTKDKETYCGLICLVLINNGISVHDLKKNVALFSKTLQLCELHLSTSPSTIIDKLKPICGFLVKKNGERYFFYNDFVMEVTTYVFGSEHPAETLEYADISFLRKRVRVEKNESSDPHSILLNHRHIDILVNRFLKELIGERFIEVILSPCLRNEYVITCFKEHLKDLSDQKMLDLITKPRHMKTEHQELQHLMNECWYTRLQFVSSQMECSPLFAMIALCHDDLSMFCLNLLVKKKKKTGLWGKKSAFFLNIRGKNETDLTKQYLFPAICANGNKDFFQMFTDHEIIECKNIRWNNMYPIHIISVFHNYHILDTVTNEDTHVDIFTTNENEMTPLMLASGNNTQDRGCKIKKETESTESIPRNKTVKYLLNRGADINLCNEKGISSLFTACRNGHESTAQLLLFNGAKVNLCDKNVVSPLWIACYNGHERTAKLLLVNGADINLCNNGGRTPLWVACCYGHESIAKLLLVNGADMNLCNKKGTSPLWVACLNGHESTAKLLLVNGAEVNLCNKKGTSPLLAACSNGHENTAKLLLINDAIVNLCDKKGTSPLWVACCNEHENTAKLLLNNGADVDLCNEDGLSPLWIACSNGHERTAKLLLVNGANMNLCNMNGHSPLWIACYNGHESTAKHLLINGAIVNLCDKKGTSPLWVACCNGHENTAKLLLVNGAGINFCDENGTSPLWIACYNGHKRTAKLLLVNGADVNLCDNDGASPLLVSCSNEHESTANLLLSNGADMNLCNKKGTSPLWKACYNGHESTAKLLLVNGADVNLCDNDGASPLLVSCSNEHKSTANLLLSNGADMNLCNKKGTSPLWVACLNGNESTAKYLLVNGADMNLCDKKGTSPLWVACLNEHESIAKLLLVNGADINFCDENGTSPLWIACYNGHERTAKLLLVNGADINLCNNGGWTPLWVACCYGHESIAKLLLVNGADMNLCNKKGTSPLWVACLNGHESTAKLLLVNGAEVNLCNKKGTSPLLAACYNGHENTAKLLLINDAIVNLCNKKGTSPLWVACCNEHENTAKVLLNNGAKVNLCNKKGTSPLWIACLNGHERTAKLLLVNGADINFCDENGTSPLWIACYNGHERTATLLLVNGADVNLCDNDGASPLLVSCSNGHESTANLLLSIGADMNLCNKDGDSPLLIACWNRHENTARLLLNNGTDVNLCNKDGHSPLRIACFYGHENTAKLLLVNGADINLCDKDGLTPLWVACSNGHENTVKLLLVHGADVNLCDKNGISPQQIACQNGHNGCELLLLNNGVAVN</sequence>
<evidence type="ECO:0000313" key="10">
    <source>
        <dbReference type="RefSeq" id="XP_022308754.1"/>
    </source>
</evidence>
<keyword evidence="5" id="KW-0812">Transmembrane</keyword>
<feature type="repeat" description="ANK" evidence="3">
    <location>
        <begin position="1966"/>
        <end position="1998"/>
    </location>
</feature>
<dbReference type="Pfam" id="PF13637">
    <property type="entry name" value="Ank_4"/>
    <property type="match status" value="2"/>
</dbReference>
<feature type="repeat" description="ANK" evidence="3">
    <location>
        <begin position="2329"/>
        <end position="2361"/>
    </location>
</feature>
<keyword evidence="5" id="KW-1133">Transmembrane helix</keyword>
<dbReference type="InterPro" id="IPR002110">
    <property type="entry name" value="Ankyrin_rpt"/>
</dbReference>
<feature type="transmembrane region" description="Helical" evidence="5">
    <location>
        <begin position="206"/>
        <end position="227"/>
    </location>
</feature>
<dbReference type="Pfam" id="PF20720">
    <property type="entry name" value="nSTAND3"/>
    <property type="match status" value="1"/>
</dbReference>
<feature type="repeat" description="ANK" evidence="3">
    <location>
        <begin position="2197"/>
        <end position="2229"/>
    </location>
</feature>